<dbReference type="AlphaFoldDB" id="A0A8F6TTN2"/>
<accession>A0A8F6TTN2</accession>
<feature type="transmembrane region" description="Helical" evidence="1">
    <location>
        <begin position="90"/>
        <end position="110"/>
    </location>
</feature>
<name>A0A8F6TTN2_9RHOB</name>
<keyword evidence="1" id="KW-0472">Membrane</keyword>
<organism evidence="2 3">
    <name type="scientific">Gymnodinialimonas ceratoperidinii</name>
    <dbReference type="NCBI Taxonomy" id="2856823"/>
    <lineage>
        <taxon>Bacteria</taxon>
        <taxon>Pseudomonadati</taxon>
        <taxon>Pseudomonadota</taxon>
        <taxon>Alphaproteobacteria</taxon>
        <taxon>Rhodobacterales</taxon>
        <taxon>Paracoccaceae</taxon>
        <taxon>Gymnodinialimonas</taxon>
    </lineage>
</organism>
<dbReference type="EMBL" id="CP079194">
    <property type="protein sequence ID" value="QXT38742.1"/>
    <property type="molecule type" value="Genomic_DNA"/>
</dbReference>
<sequence length="290" mass="32930">MSARVREFFRRWIIQAVSDQFYSFGTAISWSALSSIGNSRIARLTIIMPFVGYLIVFNSTLSDYFSTILPADLAHESGDLWTFLYSRNLYFLYFGLLLFGGGVALFNVVAPSQIRRFPAAESYIAAMDTIRTPNLVIGSFENTIGMYFASLHGEERSSMFVARRIGFPSDVSGDLHRFVERLFLATEFSDEDFEPAEDRLGSRFWTGSGYLMTDEVLDVAYSGRRADRILHVALLDEAVAHPTDVFYLEHRALEYHRSAARIIVFLFYAMGSALLVFPSILTSILILKFW</sequence>
<evidence type="ECO:0000313" key="2">
    <source>
        <dbReference type="EMBL" id="QXT38742.1"/>
    </source>
</evidence>
<reference evidence="2 3" key="1">
    <citation type="submission" date="2021-07" db="EMBL/GenBank/DDBJ databases">
        <title>A novel Jannaschia species isolated from marine dinoflagellate Ceratoperidinium margalefii.</title>
        <authorList>
            <person name="Jiang Y."/>
            <person name="Li Z."/>
        </authorList>
    </citation>
    <scope>NUCLEOTIDE SEQUENCE [LARGE SCALE GENOMIC DNA]</scope>
    <source>
        <strain evidence="2 3">J12C1-MA-4</strain>
    </source>
</reference>
<dbReference type="RefSeq" id="WP_219000938.1">
    <property type="nucleotide sequence ID" value="NZ_CP079194.1"/>
</dbReference>
<dbReference type="KEGG" id="gce:KYE46_12460"/>
<gene>
    <name evidence="2" type="ORF">KYE46_12460</name>
</gene>
<keyword evidence="1" id="KW-1133">Transmembrane helix</keyword>
<keyword evidence="3" id="KW-1185">Reference proteome</keyword>
<keyword evidence="1" id="KW-0812">Transmembrane</keyword>
<proteinExistence type="predicted"/>
<evidence type="ECO:0000256" key="1">
    <source>
        <dbReference type="SAM" id="Phobius"/>
    </source>
</evidence>
<feature type="transmembrane region" description="Helical" evidence="1">
    <location>
        <begin position="41"/>
        <end position="61"/>
    </location>
</feature>
<feature type="transmembrane region" description="Helical" evidence="1">
    <location>
        <begin position="262"/>
        <end position="287"/>
    </location>
</feature>
<dbReference type="Proteomes" id="UP000825009">
    <property type="component" value="Chromosome"/>
</dbReference>
<protein>
    <submittedName>
        <fullName evidence="2">Uncharacterized protein</fullName>
    </submittedName>
</protein>
<evidence type="ECO:0000313" key="3">
    <source>
        <dbReference type="Proteomes" id="UP000825009"/>
    </source>
</evidence>